<organism evidence="1 2">
    <name type="scientific">Kalanchoe fedtschenkoi</name>
    <name type="common">Lavender scallops</name>
    <name type="synonym">South American air plant</name>
    <dbReference type="NCBI Taxonomy" id="63787"/>
    <lineage>
        <taxon>Eukaryota</taxon>
        <taxon>Viridiplantae</taxon>
        <taxon>Streptophyta</taxon>
        <taxon>Embryophyta</taxon>
        <taxon>Tracheophyta</taxon>
        <taxon>Spermatophyta</taxon>
        <taxon>Magnoliopsida</taxon>
        <taxon>eudicotyledons</taxon>
        <taxon>Gunneridae</taxon>
        <taxon>Pentapetalae</taxon>
        <taxon>Saxifragales</taxon>
        <taxon>Crassulaceae</taxon>
        <taxon>Kalanchoe</taxon>
    </lineage>
</organism>
<dbReference type="SUPFAM" id="SSF56219">
    <property type="entry name" value="DNase I-like"/>
    <property type="match status" value="1"/>
</dbReference>
<dbReference type="EnsemblPlants" id="Kaladp1221s0012.1.v1.1">
    <property type="protein sequence ID" value="Kaladp1221s0012.1.v1.1"/>
    <property type="gene ID" value="Kaladp1221s0012.v1.1"/>
</dbReference>
<name>A0A7N0VMT1_KALFE</name>
<dbReference type="Gene3D" id="3.60.10.10">
    <property type="entry name" value="Endonuclease/exonuclease/phosphatase"/>
    <property type="match status" value="1"/>
</dbReference>
<proteinExistence type="predicted"/>
<dbReference type="PANTHER" id="PTHR33710">
    <property type="entry name" value="BNAC02G09200D PROTEIN"/>
    <property type="match status" value="1"/>
</dbReference>
<dbReference type="Gramene" id="Kaladp1221s0012.1.v1.1">
    <property type="protein sequence ID" value="Kaladp1221s0012.1.v1.1"/>
    <property type="gene ID" value="Kaladp1221s0012.v1.1"/>
</dbReference>
<keyword evidence="2" id="KW-1185">Reference proteome</keyword>
<dbReference type="AlphaFoldDB" id="A0A7N0VMT1"/>
<dbReference type="Proteomes" id="UP000594263">
    <property type="component" value="Unplaced"/>
</dbReference>
<evidence type="ECO:0000313" key="2">
    <source>
        <dbReference type="Proteomes" id="UP000594263"/>
    </source>
</evidence>
<protein>
    <recommendedName>
        <fullName evidence="3">Endonuclease/exonuclease/phosphatase domain-containing protein</fullName>
    </recommendedName>
</protein>
<reference evidence="1" key="1">
    <citation type="submission" date="2021-01" db="UniProtKB">
        <authorList>
            <consortium name="EnsemblPlants"/>
        </authorList>
    </citation>
    <scope>IDENTIFICATION</scope>
</reference>
<sequence length="270" mass="30808">MKLQMSDNSTIKKWENTLMCKIFGLKPNISQLQGFAKPKWRDADFARVSTLPDGLFLIKDKALRAVEIETPRPNVTTTPTKAPSPISHVKVSFVGSPEGGPSLISIRDELRGKSNKKAREPWLIGGDFNCLAKPFDKINGQKILPKDTAELDFFFFKIDCFDHYYSVLHYTWFDRFSTSSIFFKLDRIIVNPLWINIFPNSKIEFVLFEVSDHSPGLINTSLKNVSPKKNFKMAIFLFEMPEFQVLLLNQWASSVTPSLLLVANKLKSLK</sequence>
<evidence type="ECO:0008006" key="3">
    <source>
        <dbReference type="Google" id="ProtNLM"/>
    </source>
</evidence>
<dbReference type="PANTHER" id="PTHR33710:SF71">
    <property type="entry name" value="ENDONUCLEASE_EXONUCLEASE_PHOSPHATASE DOMAIN-CONTAINING PROTEIN"/>
    <property type="match status" value="1"/>
</dbReference>
<dbReference type="InterPro" id="IPR036691">
    <property type="entry name" value="Endo/exonu/phosph_ase_sf"/>
</dbReference>
<evidence type="ECO:0000313" key="1">
    <source>
        <dbReference type="EnsemblPlants" id="Kaladp1221s0012.1.v1.1"/>
    </source>
</evidence>
<accession>A0A7N0VMT1</accession>